<dbReference type="InterPro" id="IPR036390">
    <property type="entry name" value="WH_DNA-bd_sf"/>
</dbReference>
<gene>
    <name evidence="2" type="ORF">GCM10023153_06960</name>
</gene>
<dbReference type="SUPFAM" id="SSF46785">
    <property type="entry name" value="Winged helix' DNA-binding domain"/>
    <property type="match status" value="1"/>
</dbReference>
<keyword evidence="3" id="KW-1185">Reference proteome</keyword>
<sequence>MPSAHPSGRHPALSGDGPERTAYRITDAGRAELTSWLAQVEPLPERTANPVATKVTLLLLAEGAERTVEHLVRERAIRVARMRELTAAKREPGIALQEVLAADHTLAHLDADLRWIESARRRIHDLEGEIA</sequence>
<accession>A0ABP8JFV2</accession>
<dbReference type="Proteomes" id="UP001500390">
    <property type="component" value="Unassembled WGS sequence"/>
</dbReference>
<organism evidence="2 3">
    <name type="scientific">Ornithinibacter aureus</name>
    <dbReference type="NCBI Taxonomy" id="622664"/>
    <lineage>
        <taxon>Bacteria</taxon>
        <taxon>Bacillati</taxon>
        <taxon>Actinomycetota</taxon>
        <taxon>Actinomycetes</taxon>
        <taxon>Micrococcales</taxon>
        <taxon>Intrasporangiaceae</taxon>
        <taxon>Ornithinibacter</taxon>
    </lineage>
</organism>
<proteinExistence type="predicted"/>
<protein>
    <recommendedName>
        <fullName evidence="4">PadR family transcriptional regulator</fullName>
    </recommendedName>
</protein>
<dbReference type="EMBL" id="BAABFX010000011">
    <property type="protein sequence ID" value="GAA4390109.1"/>
    <property type="molecule type" value="Genomic_DNA"/>
</dbReference>
<evidence type="ECO:0008006" key="4">
    <source>
        <dbReference type="Google" id="ProtNLM"/>
    </source>
</evidence>
<evidence type="ECO:0000313" key="2">
    <source>
        <dbReference type="EMBL" id="GAA4390109.1"/>
    </source>
</evidence>
<name>A0ABP8JFV2_9MICO</name>
<evidence type="ECO:0000256" key="1">
    <source>
        <dbReference type="SAM" id="MobiDB-lite"/>
    </source>
</evidence>
<dbReference type="RefSeq" id="WP_159903531.1">
    <property type="nucleotide sequence ID" value="NZ_BAABFX010000011.1"/>
</dbReference>
<evidence type="ECO:0000313" key="3">
    <source>
        <dbReference type="Proteomes" id="UP001500390"/>
    </source>
</evidence>
<feature type="region of interest" description="Disordered" evidence="1">
    <location>
        <begin position="1"/>
        <end position="20"/>
    </location>
</feature>
<comment type="caution">
    <text evidence="2">The sequence shown here is derived from an EMBL/GenBank/DDBJ whole genome shotgun (WGS) entry which is preliminary data.</text>
</comment>
<reference evidence="3" key="1">
    <citation type="journal article" date="2019" name="Int. J. Syst. Evol. Microbiol.">
        <title>The Global Catalogue of Microorganisms (GCM) 10K type strain sequencing project: providing services to taxonomists for standard genome sequencing and annotation.</title>
        <authorList>
            <consortium name="The Broad Institute Genomics Platform"/>
            <consortium name="The Broad Institute Genome Sequencing Center for Infectious Disease"/>
            <person name="Wu L."/>
            <person name="Ma J."/>
        </authorList>
    </citation>
    <scope>NUCLEOTIDE SEQUENCE [LARGE SCALE GENOMIC DNA]</scope>
    <source>
        <strain evidence="3">JCM 17738</strain>
    </source>
</reference>